<feature type="transmembrane region" description="Helical" evidence="2">
    <location>
        <begin position="120"/>
        <end position="139"/>
    </location>
</feature>
<proteinExistence type="predicted"/>
<sequence>MAQKPILTKEHQEQLKQKLQVSNFHPDAILRGVQLTIVGVWQPRRPADINISALRALQNPKLFTSEHYKQAAIAVAAGIAIRLLISIPIIGIKVLLWFLSFILDFEHATWDNDIVKGLDFIQNYVLQVPFFLMTMMRYVTPTLDNILAWVDKTYYAKHEGEAPSTLREAYYPNLRMYATRDGSTHTVSKAEAVTMFLVKFGKKLWLEGFTEYGTFCQHSLTLSNFQAGISLTIFALSYIPYIGRLVLPAASFYTFNKVVGLGPAAVVFGTGLFLPRRYLVIFLQSYFASRSLMRELLEPYFSRIKFTKEQKKHWFHDREGLLFGFGVGFYIFQRIPLLGVLIYGIAEASTAYLITKVTDPPPPPASSEGFAASQQEWKNKHEFLNLKFSDLDTHIATHNRSDQGQGQGQDQDQDHGTVETQGSSSGLPSGPPPPYTEMRSR</sequence>
<dbReference type="EMBL" id="QGMF01000122">
    <property type="protein sequence ID" value="TVY19190.1"/>
    <property type="molecule type" value="Genomic_DNA"/>
</dbReference>
<dbReference type="OrthoDB" id="10041630at2759"/>
<feature type="transmembrane region" description="Helical" evidence="2">
    <location>
        <begin position="227"/>
        <end position="247"/>
    </location>
</feature>
<reference evidence="3 4" key="1">
    <citation type="submission" date="2018-05" db="EMBL/GenBank/DDBJ databases">
        <title>Whole genome sequencing for identification of molecular markers to develop diagnostic detection tools for the regulated plant pathogen Lachnellula willkommii.</title>
        <authorList>
            <person name="Giroux E."/>
            <person name="Bilodeau G."/>
        </authorList>
    </citation>
    <scope>NUCLEOTIDE SEQUENCE [LARGE SCALE GENOMIC DNA]</scope>
    <source>
        <strain evidence="3 4">CBS 203.66</strain>
    </source>
</reference>
<keyword evidence="2" id="KW-1133">Transmembrane helix</keyword>
<gene>
    <name evidence="3" type="ORF">LARI1_G002337</name>
</gene>
<dbReference type="PANTHER" id="PTHR38421:SF1">
    <property type="entry name" value="TRANSMEMBRANE PROTEIN"/>
    <property type="match status" value="1"/>
</dbReference>
<evidence type="ECO:0000313" key="4">
    <source>
        <dbReference type="Proteomes" id="UP000469559"/>
    </source>
</evidence>
<organism evidence="3 4">
    <name type="scientific">Lachnellula arida</name>
    <dbReference type="NCBI Taxonomy" id="1316785"/>
    <lineage>
        <taxon>Eukaryota</taxon>
        <taxon>Fungi</taxon>
        <taxon>Dikarya</taxon>
        <taxon>Ascomycota</taxon>
        <taxon>Pezizomycotina</taxon>
        <taxon>Leotiomycetes</taxon>
        <taxon>Helotiales</taxon>
        <taxon>Lachnaceae</taxon>
        <taxon>Lachnellula</taxon>
    </lineage>
</organism>
<comment type="caution">
    <text evidence="3">The sequence shown here is derived from an EMBL/GenBank/DDBJ whole genome shotgun (WGS) entry which is preliminary data.</text>
</comment>
<feature type="region of interest" description="Disordered" evidence="1">
    <location>
        <begin position="395"/>
        <end position="441"/>
    </location>
</feature>
<evidence type="ECO:0000313" key="3">
    <source>
        <dbReference type="EMBL" id="TVY19190.1"/>
    </source>
</evidence>
<accession>A0A8T9BGI0</accession>
<keyword evidence="2" id="KW-0812">Transmembrane</keyword>
<name>A0A8T9BGI0_9HELO</name>
<feature type="transmembrane region" description="Helical" evidence="2">
    <location>
        <begin position="321"/>
        <end position="346"/>
    </location>
</feature>
<dbReference type="AlphaFoldDB" id="A0A8T9BGI0"/>
<feature type="transmembrane region" description="Helical" evidence="2">
    <location>
        <begin position="71"/>
        <end position="100"/>
    </location>
</feature>
<dbReference type="PANTHER" id="PTHR38421">
    <property type="entry name" value="TRANSMEMBRANE PROTEIN USGS"/>
    <property type="match status" value="1"/>
</dbReference>
<evidence type="ECO:0000256" key="1">
    <source>
        <dbReference type="SAM" id="MobiDB-lite"/>
    </source>
</evidence>
<dbReference type="Proteomes" id="UP000469559">
    <property type="component" value="Unassembled WGS sequence"/>
</dbReference>
<protein>
    <recommendedName>
        <fullName evidence="5">Transmembrane protein UsgS</fullName>
    </recommendedName>
</protein>
<keyword evidence="2" id="KW-0472">Membrane</keyword>
<keyword evidence="4" id="KW-1185">Reference proteome</keyword>
<feature type="transmembrane region" description="Helical" evidence="2">
    <location>
        <begin position="253"/>
        <end position="274"/>
    </location>
</feature>
<evidence type="ECO:0000256" key="2">
    <source>
        <dbReference type="SAM" id="Phobius"/>
    </source>
</evidence>
<evidence type="ECO:0008006" key="5">
    <source>
        <dbReference type="Google" id="ProtNLM"/>
    </source>
</evidence>